<gene>
    <name evidence="2" type="primary">LOC115964431</name>
</gene>
<dbReference type="Gene3D" id="3.30.420.10">
    <property type="entry name" value="Ribonuclease H-like superfamily/Ribonuclease H"/>
    <property type="match status" value="1"/>
</dbReference>
<dbReference type="InParanoid" id="A0A7N2MMY4"/>
<dbReference type="AlphaFoldDB" id="A0A7N2MMY4"/>
<dbReference type="Pfam" id="PF13456">
    <property type="entry name" value="RVT_3"/>
    <property type="match status" value="1"/>
</dbReference>
<feature type="domain" description="RNase H type-1" evidence="1">
    <location>
        <begin position="33"/>
        <end position="155"/>
    </location>
</feature>
<reference evidence="2" key="2">
    <citation type="submission" date="2021-01" db="UniProtKB">
        <authorList>
            <consortium name="EnsemblPlants"/>
        </authorList>
    </citation>
    <scope>IDENTIFICATION</scope>
</reference>
<dbReference type="GO" id="GO:0004523">
    <property type="term" value="F:RNA-DNA hybrid ribonuclease activity"/>
    <property type="evidence" value="ECO:0007669"/>
    <property type="project" value="InterPro"/>
</dbReference>
<dbReference type="InterPro" id="IPR052929">
    <property type="entry name" value="RNase_H-like_EbsB-rel"/>
</dbReference>
<dbReference type="PANTHER" id="PTHR47074">
    <property type="entry name" value="BNAC02G40300D PROTEIN"/>
    <property type="match status" value="1"/>
</dbReference>
<dbReference type="EMBL" id="LRBV02000010">
    <property type="status" value="NOT_ANNOTATED_CDS"/>
    <property type="molecule type" value="Genomic_DNA"/>
</dbReference>
<dbReference type="GO" id="GO:0003676">
    <property type="term" value="F:nucleic acid binding"/>
    <property type="evidence" value="ECO:0007669"/>
    <property type="project" value="InterPro"/>
</dbReference>
<dbReference type="SUPFAM" id="SSF53098">
    <property type="entry name" value="Ribonuclease H-like"/>
    <property type="match status" value="1"/>
</dbReference>
<accession>A0A7N2MMY4</accession>
<dbReference type="OMA" id="ECKFQHA"/>
<dbReference type="InterPro" id="IPR036397">
    <property type="entry name" value="RNaseH_sf"/>
</dbReference>
<dbReference type="Proteomes" id="UP000594261">
    <property type="component" value="Chromosome 10"/>
</dbReference>
<proteinExistence type="predicted"/>
<name>A0A7N2MMY4_QUELO</name>
<protein>
    <recommendedName>
        <fullName evidence="1">RNase H type-1 domain-containing protein</fullName>
    </recommendedName>
</protein>
<dbReference type="InterPro" id="IPR044730">
    <property type="entry name" value="RNase_H-like_dom_plant"/>
</dbReference>
<dbReference type="Gramene" id="QL10p017193:mrna">
    <property type="protein sequence ID" value="QL10p017193:mrna:CDS:1"/>
    <property type="gene ID" value="QL10p017193"/>
</dbReference>
<dbReference type="InterPro" id="IPR002156">
    <property type="entry name" value="RNaseH_domain"/>
</dbReference>
<organism evidence="2 3">
    <name type="scientific">Quercus lobata</name>
    <name type="common">Valley oak</name>
    <dbReference type="NCBI Taxonomy" id="97700"/>
    <lineage>
        <taxon>Eukaryota</taxon>
        <taxon>Viridiplantae</taxon>
        <taxon>Streptophyta</taxon>
        <taxon>Embryophyta</taxon>
        <taxon>Tracheophyta</taxon>
        <taxon>Spermatophyta</taxon>
        <taxon>Magnoliopsida</taxon>
        <taxon>eudicotyledons</taxon>
        <taxon>Gunneridae</taxon>
        <taxon>Pentapetalae</taxon>
        <taxon>rosids</taxon>
        <taxon>fabids</taxon>
        <taxon>Fagales</taxon>
        <taxon>Fagaceae</taxon>
        <taxon>Quercus</taxon>
    </lineage>
</organism>
<dbReference type="EnsemblPlants" id="QL10p017193:mrna">
    <property type="protein sequence ID" value="QL10p017193:mrna:CDS:1"/>
    <property type="gene ID" value="QL10p017193"/>
</dbReference>
<dbReference type="InterPro" id="IPR012337">
    <property type="entry name" value="RNaseH-like_sf"/>
</dbReference>
<keyword evidence="3" id="KW-1185">Reference proteome</keyword>
<reference evidence="2 3" key="1">
    <citation type="journal article" date="2016" name="G3 (Bethesda)">
        <title>First Draft Assembly and Annotation of the Genome of a California Endemic Oak Quercus lobata Nee (Fagaceae).</title>
        <authorList>
            <person name="Sork V.L."/>
            <person name="Fitz-Gibbon S.T."/>
            <person name="Puiu D."/>
            <person name="Crepeau M."/>
            <person name="Gugger P.F."/>
            <person name="Sherman R."/>
            <person name="Stevens K."/>
            <person name="Langley C.H."/>
            <person name="Pellegrini M."/>
            <person name="Salzberg S.L."/>
        </authorList>
    </citation>
    <scope>NUCLEOTIDE SEQUENCE [LARGE SCALE GENOMIC DNA]</scope>
    <source>
        <strain evidence="2 3">cv. SW786</strain>
    </source>
</reference>
<dbReference type="RefSeq" id="XP_030939601.1">
    <property type="nucleotide sequence ID" value="XM_031083741.1"/>
</dbReference>
<evidence type="ECO:0000313" key="3">
    <source>
        <dbReference type="Proteomes" id="UP000594261"/>
    </source>
</evidence>
<dbReference type="PANTHER" id="PTHR47074:SF48">
    <property type="entry name" value="POLYNUCLEOTIDYL TRANSFERASE, RIBONUCLEASE H-LIKE SUPERFAMILY PROTEIN"/>
    <property type="match status" value="1"/>
</dbReference>
<dbReference type="CDD" id="cd06222">
    <property type="entry name" value="RNase_H_like"/>
    <property type="match status" value="1"/>
</dbReference>
<evidence type="ECO:0000313" key="2">
    <source>
        <dbReference type="EnsemblPlants" id="QL10p017193:mrna:CDS:1"/>
    </source>
</evidence>
<dbReference type="KEGG" id="qlo:115964431"/>
<evidence type="ECO:0000259" key="1">
    <source>
        <dbReference type="Pfam" id="PF13456"/>
    </source>
</evidence>
<dbReference type="OrthoDB" id="1002400at2759"/>
<dbReference type="GeneID" id="115964431"/>
<sequence length="182" mass="19983">MEFFEVQQRPPKVVQHGPRVKWSPPAEGGYKANFDAAFFDSSGLVGIGVVVRDSSGNIMGALSQKISRPQSVEHAEALAACRAVILMKELLLTQACFEGDCQRVIQAINAGGPNRTLFGHIIEEICNFSSSLVSCSFVHVRREGNKLAHALARRAVLSADTDVWVEELPNDLDDVFRFDLVQ</sequence>